<organism evidence="2 3">
    <name type="scientific">Romanomermis culicivorax</name>
    <name type="common">Nematode worm</name>
    <dbReference type="NCBI Taxonomy" id="13658"/>
    <lineage>
        <taxon>Eukaryota</taxon>
        <taxon>Metazoa</taxon>
        <taxon>Ecdysozoa</taxon>
        <taxon>Nematoda</taxon>
        <taxon>Enoplea</taxon>
        <taxon>Dorylaimia</taxon>
        <taxon>Mermithida</taxon>
        <taxon>Mermithoidea</taxon>
        <taxon>Mermithidae</taxon>
        <taxon>Romanomermis</taxon>
    </lineage>
</organism>
<dbReference type="AlphaFoldDB" id="A0A915JEB1"/>
<accession>A0A915JEB1</accession>
<reference evidence="3" key="1">
    <citation type="submission" date="2022-11" db="UniProtKB">
        <authorList>
            <consortium name="WormBaseParasite"/>
        </authorList>
    </citation>
    <scope>IDENTIFICATION</scope>
</reference>
<proteinExistence type="predicted"/>
<feature type="region of interest" description="Disordered" evidence="1">
    <location>
        <begin position="60"/>
        <end position="82"/>
    </location>
</feature>
<name>A0A915JEB1_ROMCU</name>
<evidence type="ECO:0000313" key="2">
    <source>
        <dbReference type="Proteomes" id="UP000887565"/>
    </source>
</evidence>
<evidence type="ECO:0000256" key="1">
    <source>
        <dbReference type="SAM" id="MobiDB-lite"/>
    </source>
</evidence>
<sequence length="90" mass="10314">MPVRPYSIINSLITRLIRLSLRNRFGSAGKEKNLATGFYFHSTLDLKGTILGRYVRLDNGPASIAGNRRPDDRRRPNANRPIRCLHVRRV</sequence>
<dbReference type="Proteomes" id="UP000887565">
    <property type="component" value="Unplaced"/>
</dbReference>
<evidence type="ECO:0000313" key="3">
    <source>
        <dbReference type="WBParaSite" id="nRc.2.0.1.t24860-RA"/>
    </source>
</evidence>
<protein>
    <submittedName>
        <fullName evidence="3">Ribosomal protein L2</fullName>
    </submittedName>
</protein>
<dbReference type="WBParaSite" id="nRc.2.0.1.t24860-RA">
    <property type="protein sequence ID" value="nRc.2.0.1.t24860-RA"/>
    <property type="gene ID" value="nRc.2.0.1.g24860"/>
</dbReference>
<keyword evidence="2" id="KW-1185">Reference proteome</keyword>